<evidence type="ECO:0000313" key="3">
    <source>
        <dbReference type="Proteomes" id="UP000011626"/>
    </source>
</evidence>
<reference evidence="2 3" key="1">
    <citation type="journal article" date="2014" name="PLoS Genet.">
        <title>Phylogenetically driven sequencing of extremely halophilic archaea reveals strategies for static and dynamic osmo-response.</title>
        <authorList>
            <person name="Becker E.A."/>
            <person name="Seitzer P.M."/>
            <person name="Tritt A."/>
            <person name="Larsen D."/>
            <person name="Krusor M."/>
            <person name="Yao A.I."/>
            <person name="Wu D."/>
            <person name="Madern D."/>
            <person name="Eisen J.A."/>
            <person name="Darling A.E."/>
            <person name="Facciotti M.T."/>
        </authorList>
    </citation>
    <scope>NUCLEOTIDE SEQUENCE [LARGE SCALE GENOMIC DNA]</scope>
    <source>
        <strain evidence="2 3">2-9-1</strain>
    </source>
</reference>
<feature type="compositionally biased region" description="Basic and acidic residues" evidence="1">
    <location>
        <begin position="11"/>
        <end position="25"/>
    </location>
</feature>
<feature type="region of interest" description="Disordered" evidence="1">
    <location>
        <begin position="1"/>
        <end position="26"/>
    </location>
</feature>
<evidence type="ECO:0008006" key="4">
    <source>
        <dbReference type="Google" id="ProtNLM"/>
    </source>
</evidence>
<evidence type="ECO:0000256" key="1">
    <source>
        <dbReference type="SAM" id="MobiDB-lite"/>
    </source>
</evidence>
<sequence>MNLTGVSASSREVRSREDARGRDQYEPTFTATLDNVTDGANTEMVAFYVGDYLVGERSRSVPQNETATVSVRASWETLMAAVGTGEQTLRAELRGSSMVARQTIRVHSLRTDEGDDQGDDSAGFPTLPAVGGLTRKQTTGAAALVAAVLMAVVL</sequence>
<dbReference type="EMBL" id="AOIU01000036">
    <property type="protein sequence ID" value="ELZ22397.1"/>
    <property type="molecule type" value="Genomic_DNA"/>
</dbReference>
<gene>
    <name evidence="2" type="ORF">C475_17833</name>
</gene>
<proteinExistence type="predicted"/>
<feature type="compositionally biased region" description="Low complexity" evidence="1">
    <location>
        <begin position="1"/>
        <end position="10"/>
    </location>
</feature>
<name>M0CJ57_9EURY</name>
<keyword evidence="3" id="KW-1185">Reference proteome</keyword>
<dbReference type="STRING" id="797114.C475_17833"/>
<accession>M0CJ57</accession>
<comment type="caution">
    <text evidence="2">The sequence shown here is derived from an EMBL/GenBank/DDBJ whole genome shotgun (WGS) entry which is preliminary data.</text>
</comment>
<protein>
    <recommendedName>
        <fullName evidence="4">CARDB domain-containing protein</fullName>
    </recommendedName>
</protein>
<evidence type="ECO:0000313" key="2">
    <source>
        <dbReference type="EMBL" id="ELZ22397.1"/>
    </source>
</evidence>
<dbReference type="Proteomes" id="UP000011626">
    <property type="component" value="Unassembled WGS sequence"/>
</dbReference>
<organism evidence="2 3">
    <name type="scientific">Halosimplex carlsbadense 2-9-1</name>
    <dbReference type="NCBI Taxonomy" id="797114"/>
    <lineage>
        <taxon>Archaea</taxon>
        <taxon>Methanobacteriati</taxon>
        <taxon>Methanobacteriota</taxon>
        <taxon>Stenosarchaea group</taxon>
        <taxon>Halobacteria</taxon>
        <taxon>Halobacteriales</taxon>
        <taxon>Haloarculaceae</taxon>
        <taxon>Halosimplex</taxon>
    </lineage>
</organism>
<dbReference type="AlphaFoldDB" id="M0CJ57"/>